<dbReference type="InterPro" id="IPR009297">
    <property type="entry name" value="DUF952"/>
</dbReference>
<protein>
    <submittedName>
        <fullName evidence="1">DUF952 domain-containing protein</fullName>
    </submittedName>
</protein>
<accession>A0A7Y0FWJ8</accession>
<dbReference type="PANTHER" id="PTHR34129:SF1">
    <property type="entry name" value="DUF952 DOMAIN-CONTAINING PROTEIN"/>
    <property type="match status" value="1"/>
</dbReference>
<dbReference type="PANTHER" id="PTHR34129">
    <property type="entry name" value="BLR1139 PROTEIN"/>
    <property type="match status" value="1"/>
</dbReference>
<sequence>MFWRKDGPLDRIIYKIVPQELWQEARRDGVFRGAAIDLQDGYIHFSTARQAVETARLHFAGVEGLLLVAVEAAALGDALRYEASRGGDLFPHLYADLPLDAVLWEKALPIGANGLHVFPEMDQ</sequence>
<name>A0A7Y0FWJ8_9HYPH</name>
<keyword evidence="2" id="KW-1185">Reference proteome</keyword>
<dbReference type="Pfam" id="PF06108">
    <property type="entry name" value="DUF952"/>
    <property type="match status" value="1"/>
</dbReference>
<dbReference type="EMBL" id="JABBGK010000002">
    <property type="protein sequence ID" value="NML74970.1"/>
    <property type="molecule type" value="Genomic_DNA"/>
</dbReference>
<comment type="caution">
    <text evidence="1">The sequence shown here is derived from an EMBL/GenBank/DDBJ whole genome shotgun (WGS) entry which is preliminary data.</text>
</comment>
<gene>
    <name evidence="1" type="ORF">HHL25_12620</name>
</gene>
<proteinExistence type="predicted"/>
<evidence type="ECO:0000313" key="2">
    <source>
        <dbReference type="Proteomes" id="UP000541470"/>
    </source>
</evidence>
<organism evidence="1 2">
    <name type="scientific">Rhizobium terricola</name>
    <dbReference type="NCBI Taxonomy" id="2728849"/>
    <lineage>
        <taxon>Bacteria</taxon>
        <taxon>Pseudomonadati</taxon>
        <taxon>Pseudomonadota</taxon>
        <taxon>Alphaproteobacteria</taxon>
        <taxon>Hyphomicrobiales</taxon>
        <taxon>Rhizobiaceae</taxon>
        <taxon>Rhizobium/Agrobacterium group</taxon>
        <taxon>Rhizobium</taxon>
    </lineage>
</organism>
<dbReference type="AlphaFoldDB" id="A0A7Y0FWJ8"/>
<dbReference type="Proteomes" id="UP000541470">
    <property type="component" value="Unassembled WGS sequence"/>
</dbReference>
<dbReference type="Gene3D" id="3.20.170.20">
    <property type="entry name" value="Protein of unknown function DUF952"/>
    <property type="match status" value="1"/>
</dbReference>
<evidence type="ECO:0000313" key="1">
    <source>
        <dbReference type="EMBL" id="NML74970.1"/>
    </source>
</evidence>
<dbReference type="SUPFAM" id="SSF56399">
    <property type="entry name" value="ADP-ribosylation"/>
    <property type="match status" value="1"/>
</dbReference>
<reference evidence="1 2" key="1">
    <citation type="submission" date="2020-04" db="EMBL/GenBank/DDBJ databases">
        <title>Rhizobium sp. S-51 isolated from soil.</title>
        <authorList>
            <person name="Dahal R.H."/>
        </authorList>
    </citation>
    <scope>NUCLEOTIDE SEQUENCE [LARGE SCALE GENOMIC DNA]</scope>
    <source>
        <strain evidence="1 2">S-51</strain>
    </source>
</reference>